<evidence type="ECO:0000313" key="4">
    <source>
        <dbReference type="Proteomes" id="UP000799779"/>
    </source>
</evidence>
<organism evidence="3 4">
    <name type="scientific">Amniculicola lignicola CBS 123094</name>
    <dbReference type="NCBI Taxonomy" id="1392246"/>
    <lineage>
        <taxon>Eukaryota</taxon>
        <taxon>Fungi</taxon>
        <taxon>Dikarya</taxon>
        <taxon>Ascomycota</taxon>
        <taxon>Pezizomycotina</taxon>
        <taxon>Dothideomycetes</taxon>
        <taxon>Pleosporomycetidae</taxon>
        <taxon>Pleosporales</taxon>
        <taxon>Amniculicolaceae</taxon>
        <taxon>Amniculicola</taxon>
    </lineage>
</organism>
<dbReference type="AlphaFoldDB" id="A0A6A5W184"/>
<feature type="compositionally biased region" description="Low complexity" evidence="2">
    <location>
        <begin position="130"/>
        <end position="143"/>
    </location>
</feature>
<sequence>MPNSNPPSTSPSSLDPKSKTPRELYLQRKKYYEDLRRKRGTLSIAEDVEWMKAESAETERIRKEKEALERTKADSGGSKTSNGNAKTSKRSNPSGERDGLALELKRKKQDVKSQALTSVLRSNNVLNPAFPSSSPSNESSFSSTDLPALRTLYTAEITRRTKAEKELKIIQGTLDNVRYLLKREKEEKEKMRDDYRELYGVVKGWAGEVLEEGGPGREEVEGVLGELFGGWVEGGGGEE</sequence>
<name>A0A6A5W184_9PLEO</name>
<feature type="region of interest" description="Disordered" evidence="2">
    <location>
        <begin position="1"/>
        <end position="24"/>
    </location>
</feature>
<evidence type="ECO:0000256" key="2">
    <source>
        <dbReference type="SAM" id="MobiDB-lite"/>
    </source>
</evidence>
<proteinExistence type="predicted"/>
<feature type="compositionally biased region" description="Basic and acidic residues" evidence="2">
    <location>
        <begin position="49"/>
        <end position="73"/>
    </location>
</feature>
<dbReference type="EMBL" id="ML977652">
    <property type="protein sequence ID" value="KAF1994748.1"/>
    <property type="molecule type" value="Genomic_DNA"/>
</dbReference>
<feature type="coiled-coil region" evidence="1">
    <location>
        <begin position="174"/>
        <end position="201"/>
    </location>
</feature>
<protein>
    <submittedName>
        <fullName evidence="3">Uncharacterized protein</fullName>
    </submittedName>
</protein>
<reference evidence="3" key="1">
    <citation type="journal article" date="2020" name="Stud. Mycol.">
        <title>101 Dothideomycetes genomes: a test case for predicting lifestyles and emergence of pathogens.</title>
        <authorList>
            <person name="Haridas S."/>
            <person name="Albert R."/>
            <person name="Binder M."/>
            <person name="Bloem J."/>
            <person name="Labutti K."/>
            <person name="Salamov A."/>
            <person name="Andreopoulos B."/>
            <person name="Baker S."/>
            <person name="Barry K."/>
            <person name="Bills G."/>
            <person name="Bluhm B."/>
            <person name="Cannon C."/>
            <person name="Castanera R."/>
            <person name="Culley D."/>
            <person name="Daum C."/>
            <person name="Ezra D."/>
            <person name="Gonzalez J."/>
            <person name="Henrissat B."/>
            <person name="Kuo A."/>
            <person name="Liang C."/>
            <person name="Lipzen A."/>
            <person name="Lutzoni F."/>
            <person name="Magnuson J."/>
            <person name="Mondo S."/>
            <person name="Nolan M."/>
            <person name="Ohm R."/>
            <person name="Pangilinan J."/>
            <person name="Park H.-J."/>
            <person name="Ramirez L."/>
            <person name="Alfaro M."/>
            <person name="Sun H."/>
            <person name="Tritt A."/>
            <person name="Yoshinaga Y."/>
            <person name="Zwiers L.-H."/>
            <person name="Turgeon B."/>
            <person name="Goodwin S."/>
            <person name="Spatafora J."/>
            <person name="Crous P."/>
            <person name="Grigoriev I."/>
        </authorList>
    </citation>
    <scope>NUCLEOTIDE SEQUENCE</scope>
    <source>
        <strain evidence="3">CBS 123094</strain>
    </source>
</reference>
<feature type="region of interest" description="Disordered" evidence="2">
    <location>
        <begin position="43"/>
        <end position="145"/>
    </location>
</feature>
<gene>
    <name evidence="3" type="ORF">P154DRAFT_581512</name>
</gene>
<keyword evidence="4" id="KW-1185">Reference proteome</keyword>
<keyword evidence="1" id="KW-0175">Coiled coil</keyword>
<evidence type="ECO:0000256" key="1">
    <source>
        <dbReference type="SAM" id="Coils"/>
    </source>
</evidence>
<accession>A0A6A5W184</accession>
<feature type="compositionally biased region" description="Polar residues" evidence="2">
    <location>
        <begin position="77"/>
        <end position="94"/>
    </location>
</feature>
<feature type="compositionally biased region" description="Polar residues" evidence="2">
    <location>
        <begin position="112"/>
        <end position="126"/>
    </location>
</feature>
<feature type="compositionally biased region" description="Basic and acidic residues" evidence="2">
    <location>
        <begin position="95"/>
        <end position="104"/>
    </location>
</feature>
<evidence type="ECO:0000313" key="3">
    <source>
        <dbReference type="EMBL" id="KAF1994748.1"/>
    </source>
</evidence>
<dbReference type="Proteomes" id="UP000799779">
    <property type="component" value="Unassembled WGS sequence"/>
</dbReference>